<dbReference type="AlphaFoldDB" id="A0A377Q3Q5"/>
<reference evidence="3 5" key="2">
    <citation type="submission" date="2019-03" db="EMBL/GenBank/DDBJ databases">
        <title>Genomic Encyclopedia of Type Strains, Phase IV (KMG-IV): sequencing the most valuable type-strain genomes for metagenomic binning, comparative biology and taxonomic classification.</title>
        <authorList>
            <person name="Goeker M."/>
        </authorList>
    </citation>
    <scope>NUCLEOTIDE SEQUENCE [LARGE SCALE GENOMIC DNA]</scope>
    <source>
        <strain evidence="3 5">DSM 3764</strain>
    </source>
</reference>
<reference evidence="2 4" key="1">
    <citation type="submission" date="2018-06" db="EMBL/GenBank/DDBJ databases">
        <authorList>
            <consortium name="Pathogen Informatics"/>
            <person name="Doyle S."/>
        </authorList>
    </citation>
    <scope>NUCLEOTIDE SEQUENCE [LARGE SCALE GENOMIC DNA]</scope>
    <source>
        <strain evidence="2 4">NCTC11159</strain>
    </source>
</reference>
<proteinExistence type="predicted"/>
<dbReference type="InterPro" id="IPR021529">
    <property type="entry name" value="DUF2798"/>
</dbReference>
<evidence type="ECO:0000256" key="1">
    <source>
        <dbReference type="SAM" id="Phobius"/>
    </source>
</evidence>
<dbReference type="OrthoDB" id="8481133at2"/>
<evidence type="ECO:0000313" key="4">
    <source>
        <dbReference type="Proteomes" id="UP000255108"/>
    </source>
</evidence>
<keyword evidence="1" id="KW-0812">Transmembrane</keyword>
<sequence length="84" mass="9464">MSDTQKFRWVFSFLMSLLMSGVMSGWVTWIVAGLNDHFFASWGRAFITAWPAAFTIVMLCAPSVQRLSQRIVMSRHLPANQPGA</sequence>
<evidence type="ECO:0000313" key="5">
    <source>
        <dbReference type="Proteomes" id="UP000295794"/>
    </source>
</evidence>
<dbReference type="Pfam" id="PF11391">
    <property type="entry name" value="DUF2798"/>
    <property type="match status" value="1"/>
</dbReference>
<dbReference type="EMBL" id="UGHR01000001">
    <property type="protein sequence ID" value="STQ89437.1"/>
    <property type="molecule type" value="Genomic_DNA"/>
</dbReference>
<gene>
    <name evidence="3" type="ORF">EV682_101443</name>
    <name evidence="2" type="ORF">NCTC11159_00461</name>
</gene>
<feature type="transmembrane region" description="Helical" evidence="1">
    <location>
        <begin position="7"/>
        <end position="32"/>
    </location>
</feature>
<evidence type="ECO:0000313" key="3">
    <source>
        <dbReference type="EMBL" id="TCU90410.1"/>
    </source>
</evidence>
<dbReference type="Proteomes" id="UP000295794">
    <property type="component" value="Unassembled WGS sequence"/>
</dbReference>
<protein>
    <submittedName>
        <fullName evidence="2">Protein of uncharacterized function (DUF2798)</fullName>
    </submittedName>
    <submittedName>
        <fullName evidence="3">Uncharacterized protein DUF2798</fullName>
    </submittedName>
</protein>
<keyword evidence="1" id="KW-0472">Membrane</keyword>
<accession>A0A377Q3Q5</accession>
<dbReference type="RefSeq" id="WP_115225884.1">
    <property type="nucleotide sequence ID" value="NZ_CAWOLO010000001.1"/>
</dbReference>
<name>A0A377Q3Q5_9NEIS</name>
<feature type="transmembrane region" description="Helical" evidence="1">
    <location>
        <begin position="44"/>
        <end position="64"/>
    </location>
</feature>
<keyword evidence="1" id="KW-1133">Transmembrane helix</keyword>
<dbReference type="EMBL" id="SMBT01000001">
    <property type="protein sequence ID" value="TCU90410.1"/>
    <property type="molecule type" value="Genomic_DNA"/>
</dbReference>
<evidence type="ECO:0000313" key="2">
    <source>
        <dbReference type="EMBL" id="STQ89437.1"/>
    </source>
</evidence>
<dbReference type="Proteomes" id="UP000255108">
    <property type="component" value="Unassembled WGS sequence"/>
</dbReference>
<organism evidence="2 4">
    <name type="scientific">Iodobacter fluviatilis</name>
    <dbReference type="NCBI Taxonomy" id="537"/>
    <lineage>
        <taxon>Bacteria</taxon>
        <taxon>Pseudomonadati</taxon>
        <taxon>Pseudomonadota</taxon>
        <taxon>Betaproteobacteria</taxon>
        <taxon>Neisseriales</taxon>
        <taxon>Chitinibacteraceae</taxon>
        <taxon>Iodobacter</taxon>
    </lineage>
</organism>
<keyword evidence="5" id="KW-1185">Reference proteome</keyword>